<reference evidence="4" key="1">
    <citation type="submission" date="2022-10" db="EMBL/GenBank/DDBJ databases">
        <authorList>
            <person name="Chen Y."/>
            <person name="Dougan E. K."/>
            <person name="Chan C."/>
            <person name="Rhodes N."/>
            <person name="Thang M."/>
        </authorList>
    </citation>
    <scope>NUCLEOTIDE SEQUENCE</scope>
</reference>
<keyword evidence="1" id="KW-0479">Metal-binding</keyword>
<dbReference type="OrthoDB" id="1099063at2759"/>
<dbReference type="SUPFAM" id="SSF57756">
    <property type="entry name" value="Retrovirus zinc finger-like domains"/>
    <property type="match status" value="1"/>
</dbReference>
<evidence type="ECO:0000313" key="4">
    <source>
        <dbReference type="EMBL" id="CAI3992406.1"/>
    </source>
</evidence>
<dbReference type="PROSITE" id="PS50158">
    <property type="entry name" value="ZF_CCHC"/>
    <property type="match status" value="1"/>
</dbReference>
<feature type="compositionally biased region" description="Low complexity" evidence="2">
    <location>
        <begin position="113"/>
        <end position="126"/>
    </location>
</feature>
<evidence type="ECO:0000256" key="1">
    <source>
        <dbReference type="PROSITE-ProRule" id="PRU00047"/>
    </source>
</evidence>
<dbReference type="AlphaFoldDB" id="A0A9P1FY42"/>
<dbReference type="EMBL" id="CAMXCT010001709">
    <property type="protein sequence ID" value="CAI3992406.1"/>
    <property type="molecule type" value="Genomic_DNA"/>
</dbReference>
<dbReference type="Gene3D" id="4.10.60.10">
    <property type="entry name" value="Zinc finger, CCHC-type"/>
    <property type="match status" value="1"/>
</dbReference>
<evidence type="ECO:0000313" key="6">
    <source>
        <dbReference type="Proteomes" id="UP001152797"/>
    </source>
</evidence>
<dbReference type="GO" id="GO:0008270">
    <property type="term" value="F:zinc ion binding"/>
    <property type="evidence" value="ECO:0007669"/>
    <property type="project" value="UniProtKB-KW"/>
</dbReference>
<name>A0A9P1FY42_9DINO</name>
<accession>A0A9P1FY42</accession>
<dbReference type="InterPro" id="IPR001878">
    <property type="entry name" value="Znf_CCHC"/>
</dbReference>
<organism evidence="4">
    <name type="scientific">Cladocopium goreaui</name>
    <dbReference type="NCBI Taxonomy" id="2562237"/>
    <lineage>
        <taxon>Eukaryota</taxon>
        <taxon>Sar</taxon>
        <taxon>Alveolata</taxon>
        <taxon>Dinophyceae</taxon>
        <taxon>Suessiales</taxon>
        <taxon>Symbiodiniaceae</taxon>
        <taxon>Cladocopium</taxon>
    </lineage>
</organism>
<feature type="region of interest" description="Disordered" evidence="2">
    <location>
        <begin position="245"/>
        <end position="274"/>
    </location>
</feature>
<dbReference type="Pfam" id="PF00098">
    <property type="entry name" value="zf-CCHC"/>
    <property type="match status" value="1"/>
</dbReference>
<dbReference type="InterPro" id="IPR036875">
    <property type="entry name" value="Znf_CCHC_sf"/>
</dbReference>
<feature type="compositionally biased region" description="Low complexity" evidence="2">
    <location>
        <begin position="162"/>
        <end position="183"/>
    </location>
</feature>
<feature type="compositionally biased region" description="Polar residues" evidence="2">
    <location>
        <begin position="250"/>
        <end position="267"/>
    </location>
</feature>
<keyword evidence="1" id="KW-0862">Zinc</keyword>
<comment type="caution">
    <text evidence="4">The sequence shown here is derived from an EMBL/GenBank/DDBJ whole genome shotgun (WGS) entry which is preliminary data.</text>
</comment>
<feature type="region of interest" description="Disordered" evidence="2">
    <location>
        <begin position="99"/>
        <end position="132"/>
    </location>
</feature>
<keyword evidence="6" id="KW-1185">Reference proteome</keyword>
<dbReference type="EMBL" id="CAMXCT020001709">
    <property type="protein sequence ID" value="CAL1145781.1"/>
    <property type="molecule type" value="Genomic_DNA"/>
</dbReference>
<feature type="region of interest" description="Disordered" evidence="2">
    <location>
        <begin position="158"/>
        <end position="183"/>
    </location>
</feature>
<protein>
    <submittedName>
        <fullName evidence="5">CCHC-type domain-containing protein</fullName>
    </submittedName>
</protein>
<gene>
    <name evidence="4" type="ORF">C1SCF055_LOCUS19242</name>
</gene>
<evidence type="ECO:0000256" key="2">
    <source>
        <dbReference type="SAM" id="MobiDB-lite"/>
    </source>
</evidence>
<feature type="domain" description="CCHC-type" evidence="3">
    <location>
        <begin position="147"/>
        <end position="162"/>
    </location>
</feature>
<dbReference type="SMART" id="SM00343">
    <property type="entry name" value="ZnF_C2HC"/>
    <property type="match status" value="1"/>
</dbReference>
<keyword evidence="1" id="KW-0863">Zinc-finger</keyword>
<dbReference type="Proteomes" id="UP001152797">
    <property type="component" value="Unassembled WGS sequence"/>
</dbReference>
<evidence type="ECO:0000259" key="3">
    <source>
        <dbReference type="PROSITE" id="PS50158"/>
    </source>
</evidence>
<evidence type="ECO:0000313" key="5">
    <source>
        <dbReference type="EMBL" id="CAL4779718.1"/>
    </source>
</evidence>
<sequence length="527" mass="59594">MDMTNQKKVNRTKIYDQTALHTETAGDTDEIEPICNAQDELTEEEFIEQLMEQGDSDALLVGDFELAAQDTIQEDQSLAIALTSYQQARHRLSERFRNRGFFPSKPFPGGAKGKFSSGKGFNKGKGLSNWNSRPKKTLQERIMQSTCRLCGQRGHWKAECPQRGQSQSSAASSTTGGSMAPTTTVISHDATMDSLPLEFLSLPEEFAETLDADQENTTKPRVMEPRVNMPRAVTRKTETFATVENKDQPVMQNQPGETQSVSQLKLSRQQKRPPVIKLRPSQYRSVQRSLHQPMSLNQRLKQLQQPVEDAELPDLSHYRLEDLHHQKVDFGNKHRGEKFEVAWKGQSWVSFIATHYAQSRCMSHRLVIRYIELMIEKHEMSGAPIKMMPDNLSEVNSLNQRPVVPRPVMKAKAKPMALNRSQMCPADITHLPDMEEADWELSSQTYQPGYMESPPLTQDPNFLAMQTRLLHMENALGRVIQHLEGQVVATNPECQEVLQQGQSAFRHGIEQGDLSTVEGSRRAEGAE</sequence>
<reference evidence="5 6" key="2">
    <citation type="submission" date="2024-05" db="EMBL/GenBank/DDBJ databases">
        <authorList>
            <person name="Chen Y."/>
            <person name="Shah S."/>
            <person name="Dougan E. K."/>
            <person name="Thang M."/>
            <person name="Chan C."/>
        </authorList>
    </citation>
    <scope>NUCLEOTIDE SEQUENCE [LARGE SCALE GENOMIC DNA]</scope>
</reference>
<dbReference type="GO" id="GO:0003676">
    <property type="term" value="F:nucleic acid binding"/>
    <property type="evidence" value="ECO:0007669"/>
    <property type="project" value="InterPro"/>
</dbReference>
<dbReference type="EMBL" id="CAMXCT030001709">
    <property type="protein sequence ID" value="CAL4779718.1"/>
    <property type="molecule type" value="Genomic_DNA"/>
</dbReference>
<proteinExistence type="predicted"/>